<evidence type="ECO:0000259" key="2">
    <source>
        <dbReference type="Pfam" id="PF14498"/>
    </source>
</evidence>
<dbReference type="InterPro" id="IPR049053">
    <property type="entry name" value="AFCA-like_C"/>
</dbReference>
<dbReference type="RefSeq" id="WP_096054993.1">
    <property type="nucleotide sequence ID" value="NZ_CP023344.1"/>
</dbReference>
<evidence type="ECO:0000313" key="6">
    <source>
        <dbReference type="Proteomes" id="UP000217265"/>
    </source>
</evidence>
<dbReference type="InterPro" id="IPR027414">
    <property type="entry name" value="GH95_N_dom"/>
</dbReference>
<dbReference type="InterPro" id="IPR016518">
    <property type="entry name" value="Alpha-L-fucosidase"/>
</dbReference>
<sequence length="772" mass="85352">MPFSFRSLAGVFVFALAAASSLATSSTPPPVLWYEQPAAKWTEALPVGNGRMGAMIFGSPAEERIQYNEDTLWTGKPHDYARPGAVQHLPAIRKAIADGDSKRANDLVRAHFIGDPVRQKAYQPFGDLRLSFPGHQLATSYRRELDLDAAVARTTYRFEETTYTREVFASYPAQAIVIRLTADKPGALNVILRSESPHKSAANRLVGTDTLALSGQIAADGLRFESRVRLIATGGTTEPSENKIVVKNADSVLLVLVAATSFKNYEDISANPAERCAAYLARLENESFASLLGAHQADHRNLFNRVSLNLGSTDAAALPTDQRQKRLKENGLISDPALASLHFQYGRYLLIASSRPGSQPANLQGVWNEEMNPPWEGKFTTNINFEMNYWPAEITNLSECHQPMFDLIDDVVVSGRRTARTNYGVGGWVLHHNTDLWRATAPVNNIDGMWSTGGAWLCHHLWEHYLFTGDREFLAKRAYPVMRESAQFFAEFLVKDPKTGWLVTSPSHSPEQGPLTIGPTMDQQLIRALFRSVIESAAILKTDTEFAGKIADLYAQLAPNQIGKHGQLQEWLDDVDVPDNNHRHMSPLWALYPGTDITPATPAVYDAAKKLLAWRGQGSTGWSFAWRIPLWARVGDGDYAFSQLAGLLQKRTLPNLFDLCGPFQIDGNFGATAGVAEMLLQSHAFSPSDKALRILDLLPALPKAWPTGSITGLRARGGFEIDLEWQDGALTRVIVRSTLGQPCRLRFGRFTEDIATLAGQTYILDGQLKRLR</sequence>
<dbReference type="PANTHER" id="PTHR31084:SF0">
    <property type="entry name" value="ALPHA-L-FUCOSIDASE 2"/>
    <property type="match status" value="1"/>
</dbReference>
<dbReference type="EMBL" id="CP023344">
    <property type="protein sequence ID" value="ATC63361.1"/>
    <property type="molecule type" value="Genomic_DNA"/>
</dbReference>
<reference evidence="5 6" key="1">
    <citation type="submission" date="2017-09" db="EMBL/GenBank/DDBJ databases">
        <title>Complete genome sequence of Verrucomicrobial strain HZ-65, isolated from freshwater.</title>
        <authorList>
            <person name="Choi A."/>
        </authorList>
    </citation>
    <scope>NUCLEOTIDE SEQUENCE [LARGE SCALE GENOMIC DNA]</scope>
    <source>
        <strain evidence="5 6">HZ-65</strain>
    </source>
</reference>
<dbReference type="Proteomes" id="UP000217265">
    <property type="component" value="Chromosome"/>
</dbReference>
<dbReference type="Pfam" id="PF22124">
    <property type="entry name" value="Glyco_hydro_95_cat"/>
    <property type="match status" value="1"/>
</dbReference>
<dbReference type="KEGG" id="vbh:CMV30_05000"/>
<evidence type="ECO:0000259" key="3">
    <source>
        <dbReference type="Pfam" id="PF21307"/>
    </source>
</evidence>
<feature type="domain" description="Glycosyl hydrolase family 95 N-terminal" evidence="2">
    <location>
        <begin position="32"/>
        <end position="265"/>
    </location>
</feature>
<dbReference type="SUPFAM" id="SSF48208">
    <property type="entry name" value="Six-hairpin glycosidases"/>
    <property type="match status" value="1"/>
</dbReference>
<evidence type="ECO:0000313" key="5">
    <source>
        <dbReference type="EMBL" id="ATC63361.1"/>
    </source>
</evidence>
<dbReference type="InterPro" id="IPR054363">
    <property type="entry name" value="GH95_cat"/>
</dbReference>
<dbReference type="Pfam" id="PF21307">
    <property type="entry name" value="Glyco_hydro_95_C"/>
    <property type="match status" value="1"/>
</dbReference>
<evidence type="ECO:0000256" key="1">
    <source>
        <dbReference type="SAM" id="SignalP"/>
    </source>
</evidence>
<dbReference type="Gene3D" id="2.70.98.50">
    <property type="entry name" value="putative glycoside hydrolase family protein from bacillus halodurans"/>
    <property type="match status" value="1"/>
</dbReference>
<dbReference type="Gene3D" id="2.60.40.1180">
    <property type="entry name" value="Golgi alpha-mannosidase II"/>
    <property type="match status" value="1"/>
</dbReference>
<proteinExistence type="predicted"/>
<dbReference type="Pfam" id="PF14498">
    <property type="entry name" value="Glyco_hyd_65N_2"/>
    <property type="match status" value="1"/>
</dbReference>
<accession>A0A290QG98</accession>
<dbReference type="PIRSF" id="PIRSF007663">
    <property type="entry name" value="UCP007663"/>
    <property type="match status" value="1"/>
</dbReference>
<dbReference type="GO" id="GO:0004560">
    <property type="term" value="F:alpha-L-fucosidase activity"/>
    <property type="evidence" value="ECO:0007669"/>
    <property type="project" value="InterPro"/>
</dbReference>
<organism evidence="5 6">
    <name type="scientific">Nibricoccus aquaticus</name>
    <dbReference type="NCBI Taxonomy" id="2576891"/>
    <lineage>
        <taxon>Bacteria</taxon>
        <taxon>Pseudomonadati</taxon>
        <taxon>Verrucomicrobiota</taxon>
        <taxon>Opitutia</taxon>
        <taxon>Opitutales</taxon>
        <taxon>Opitutaceae</taxon>
        <taxon>Nibricoccus</taxon>
    </lineage>
</organism>
<feature type="signal peptide" evidence="1">
    <location>
        <begin position="1"/>
        <end position="23"/>
    </location>
</feature>
<gene>
    <name evidence="5" type="ORF">CMV30_05000</name>
</gene>
<feature type="domain" description="Glycosyl hydrolase family 95 catalytic" evidence="4">
    <location>
        <begin position="288"/>
        <end position="679"/>
    </location>
</feature>
<dbReference type="Gene3D" id="1.50.10.10">
    <property type="match status" value="1"/>
</dbReference>
<feature type="domain" description="Alpha fucosidase A-like C-terminal" evidence="3">
    <location>
        <begin position="694"/>
        <end position="748"/>
    </location>
</feature>
<keyword evidence="6" id="KW-1185">Reference proteome</keyword>
<dbReference type="PANTHER" id="PTHR31084">
    <property type="entry name" value="ALPHA-L-FUCOSIDASE 2"/>
    <property type="match status" value="1"/>
</dbReference>
<name>A0A290QG98_9BACT</name>
<dbReference type="InterPro" id="IPR012341">
    <property type="entry name" value="6hp_glycosidase-like_sf"/>
</dbReference>
<dbReference type="InterPro" id="IPR013780">
    <property type="entry name" value="Glyco_hydro_b"/>
</dbReference>
<keyword evidence="1" id="KW-0732">Signal</keyword>
<evidence type="ECO:0000259" key="4">
    <source>
        <dbReference type="Pfam" id="PF22124"/>
    </source>
</evidence>
<dbReference type="AlphaFoldDB" id="A0A290QG98"/>
<feature type="chain" id="PRO_5013307590" evidence="1">
    <location>
        <begin position="24"/>
        <end position="772"/>
    </location>
</feature>
<dbReference type="OrthoDB" id="9802600at2"/>
<dbReference type="InterPro" id="IPR008928">
    <property type="entry name" value="6-hairpin_glycosidase_sf"/>
</dbReference>
<protein>
    <submittedName>
        <fullName evidence="5">Alpha-L-fucosidase</fullName>
    </submittedName>
</protein>
<dbReference type="GO" id="GO:0005975">
    <property type="term" value="P:carbohydrate metabolic process"/>
    <property type="evidence" value="ECO:0007669"/>
    <property type="project" value="InterPro"/>
</dbReference>